<reference evidence="7" key="1">
    <citation type="submission" date="2009-09" db="EMBL/GenBank/DDBJ databases">
        <title>The complete genome of Nakamurella multipartita DSM 44233.</title>
        <authorList>
            <consortium name="US DOE Joint Genome Institute (JGI-PGF)"/>
            <person name="Lucas S."/>
            <person name="Copeland A."/>
            <person name="Lapidus A."/>
            <person name="Glavina del Rio T."/>
            <person name="Dalin E."/>
            <person name="Tice H."/>
            <person name="Bruce D."/>
            <person name="Goodwin L."/>
            <person name="Pitluck S."/>
            <person name="Kyrpides N."/>
            <person name="Mavromatis K."/>
            <person name="Ivanova N."/>
            <person name="Ovchinnikova G."/>
            <person name="Sims D."/>
            <person name="Meincke L."/>
            <person name="Brettin T."/>
            <person name="Detter J.C."/>
            <person name="Han C."/>
            <person name="Larimer F."/>
            <person name="Land M."/>
            <person name="Hauser L."/>
            <person name="Markowitz V."/>
            <person name="Cheng J.-F."/>
            <person name="Hugenholtz P."/>
            <person name="Woyke T."/>
            <person name="Wu D."/>
            <person name="Klenk H.-P."/>
            <person name="Eisen J.A."/>
        </authorList>
    </citation>
    <scope>NUCLEOTIDE SEQUENCE [LARGE SCALE GENOMIC DNA]</scope>
    <source>
        <strain evidence="7">ATCC 700099 / DSM 44233 / CIP 104796 / JCM 9543 / NBRC 105858 / Y-104</strain>
    </source>
</reference>
<organism evidence="6 7">
    <name type="scientific">Nakamurella multipartita (strain ATCC 700099 / DSM 44233 / CIP 104796 / JCM 9543 / NBRC 105858 / Y-104)</name>
    <name type="common">Microsphaera multipartita</name>
    <dbReference type="NCBI Taxonomy" id="479431"/>
    <lineage>
        <taxon>Bacteria</taxon>
        <taxon>Bacillati</taxon>
        <taxon>Actinomycetota</taxon>
        <taxon>Actinomycetes</taxon>
        <taxon>Nakamurellales</taxon>
        <taxon>Nakamurellaceae</taxon>
        <taxon>Nakamurella</taxon>
    </lineage>
</organism>
<dbReference type="Proteomes" id="UP000002218">
    <property type="component" value="Chromosome"/>
</dbReference>
<dbReference type="HOGENOM" id="CLU_005043_1_0_11"/>
<dbReference type="GO" id="GO:0090599">
    <property type="term" value="F:alpha-glucosidase activity"/>
    <property type="evidence" value="ECO:0007669"/>
    <property type="project" value="TreeGrafter"/>
</dbReference>
<dbReference type="Gene3D" id="2.60.40.1180">
    <property type="entry name" value="Golgi alpha-mannosidase II"/>
    <property type="match status" value="2"/>
</dbReference>
<dbReference type="CAZy" id="GH31">
    <property type="family name" value="Glycoside Hydrolase Family 31"/>
</dbReference>
<keyword evidence="7" id="KW-1185">Reference proteome</keyword>
<feature type="domain" description="Glycosyl hydrolase family 31 C-terminal" evidence="5">
    <location>
        <begin position="505"/>
        <end position="596"/>
    </location>
</feature>
<name>C8X8T6_NAKMY</name>
<dbReference type="Pfam" id="PF01055">
    <property type="entry name" value="Glyco_hydro_31_2nd"/>
    <property type="match status" value="1"/>
</dbReference>
<keyword evidence="2" id="KW-0326">Glycosidase</keyword>
<accession>C8X8T6</accession>
<evidence type="ECO:0000256" key="2">
    <source>
        <dbReference type="RuleBase" id="RU361185"/>
    </source>
</evidence>
<dbReference type="SUPFAM" id="SSF51011">
    <property type="entry name" value="Glycosyl hydrolase domain"/>
    <property type="match status" value="1"/>
</dbReference>
<dbReference type="InterPro" id="IPR033403">
    <property type="entry name" value="DUF5110"/>
</dbReference>
<comment type="similarity">
    <text evidence="1 2">Belongs to the glycosyl hydrolase 31 family.</text>
</comment>
<protein>
    <submittedName>
        <fullName evidence="6">Glycoside hydrolase family 31</fullName>
    </submittedName>
</protein>
<evidence type="ECO:0000313" key="7">
    <source>
        <dbReference type="Proteomes" id="UP000002218"/>
    </source>
</evidence>
<evidence type="ECO:0000259" key="4">
    <source>
        <dbReference type="Pfam" id="PF17137"/>
    </source>
</evidence>
<dbReference type="InterPro" id="IPR000322">
    <property type="entry name" value="Glyco_hydro_31_TIM"/>
</dbReference>
<reference evidence="6 7" key="2">
    <citation type="journal article" date="2010" name="Stand. Genomic Sci.">
        <title>Complete genome sequence of Nakamurella multipartita type strain (Y-104).</title>
        <authorList>
            <person name="Tice H."/>
            <person name="Mayilraj S."/>
            <person name="Sims D."/>
            <person name="Lapidus A."/>
            <person name="Nolan M."/>
            <person name="Lucas S."/>
            <person name="Glavina Del Rio T."/>
            <person name="Copeland A."/>
            <person name="Cheng J.F."/>
            <person name="Meincke L."/>
            <person name="Bruce D."/>
            <person name="Goodwin L."/>
            <person name="Pitluck S."/>
            <person name="Ivanova N."/>
            <person name="Mavromatis K."/>
            <person name="Ovchinnikova G."/>
            <person name="Pati A."/>
            <person name="Chen A."/>
            <person name="Palaniappan K."/>
            <person name="Land M."/>
            <person name="Hauser L."/>
            <person name="Chang Y.J."/>
            <person name="Jeffries C.D."/>
            <person name="Detter J.C."/>
            <person name="Brettin T."/>
            <person name="Rohde M."/>
            <person name="Goker M."/>
            <person name="Bristow J."/>
            <person name="Eisen J.A."/>
            <person name="Markowitz V."/>
            <person name="Hugenholtz P."/>
            <person name="Kyrpides N.C."/>
            <person name="Klenk H.P."/>
            <person name="Chen F."/>
        </authorList>
    </citation>
    <scope>NUCLEOTIDE SEQUENCE [LARGE SCALE GENOMIC DNA]</scope>
    <source>
        <strain evidence="7">ATCC 700099 / DSM 44233 / CIP 104796 / JCM 9543 / NBRC 105858 / Y-104</strain>
    </source>
</reference>
<dbReference type="InterPro" id="IPR048395">
    <property type="entry name" value="Glyco_hydro_31_C"/>
</dbReference>
<dbReference type="InParanoid" id="C8X8T6"/>
<dbReference type="CDD" id="cd06595">
    <property type="entry name" value="GH31_u1"/>
    <property type="match status" value="1"/>
</dbReference>
<dbReference type="Pfam" id="PF17137">
    <property type="entry name" value="DUF5110"/>
    <property type="match status" value="1"/>
</dbReference>
<dbReference type="RefSeq" id="WP_015749847.1">
    <property type="nucleotide sequence ID" value="NC_013235.1"/>
</dbReference>
<dbReference type="OrthoDB" id="176168at2"/>
<dbReference type="SUPFAM" id="SSF51445">
    <property type="entry name" value="(Trans)glycosidases"/>
    <property type="match status" value="1"/>
</dbReference>
<evidence type="ECO:0000259" key="3">
    <source>
        <dbReference type="Pfam" id="PF01055"/>
    </source>
</evidence>
<dbReference type="InterPro" id="IPR013780">
    <property type="entry name" value="Glyco_hydro_b"/>
</dbReference>
<dbReference type="Gene3D" id="2.60.40.1760">
    <property type="entry name" value="glycosyl hydrolase (family 31)"/>
    <property type="match status" value="1"/>
</dbReference>
<keyword evidence="2 6" id="KW-0378">Hydrolase</keyword>
<dbReference type="InterPro" id="IPR017853">
    <property type="entry name" value="GH"/>
</dbReference>
<dbReference type="GO" id="GO:0006491">
    <property type="term" value="P:N-glycan processing"/>
    <property type="evidence" value="ECO:0007669"/>
    <property type="project" value="TreeGrafter"/>
</dbReference>
<dbReference type="EMBL" id="CP001737">
    <property type="protein sequence ID" value="ACV81034.1"/>
    <property type="molecule type" value="Genomic_DNA"/>
</dbReference>
<evidence type="ECO:0000259" key="5">
    <source>
        <dbReference type="Pfam" id="PF21365"/>
    </source>
</evidence>
<sequence length="761" mass="83486">MPGHRLPDPLPVSPLADPRAVVAGSRYRITVLTDGLLRLEYAEDGVFEDRASAFALHRDLPVPAFTVRETDAALEIVTERLHLVYDRGPFTTSGLSVQVRGNISTYHSVWRYGEPAADLGGTARTLDNADGRVPLEPGVASRFGFALLDDSTSLLLEPDGWVAPRPPGRTDLYLFAYGHDYAAAVRALYAVSGAPPVLPRWALGNWWSRYHRYTAQAYSELIERFRAQGLPFSVAVIDMDWHLVDVDAAHGSGWTGYTWNRELIPEPEQLLEWLHANGLRITLNVHPADGVRAFEDAYPAMATALGRDAQAGEPIAFDVTDREFLAAYLEVLHRDLERQGVDFWWLDWQSGPHSRVIGIDPLWMLNHFHFLDSVRAGPGLTFSRYAGPGSHRYPVGFSGDTVISWASLNFQPEFTATAANIGYGWWSHDIGGHMFGAKDDELTARWVQYGVFSPILRLHSGANPFIHKEPWTLEPDAAAVMTQSLRLRHRLVPYLHTMNHLAAQGTPLVRPMYWEQPDRAPAYRVSHQFRFGTELIVAPITTPADPISRLGAVRVWLPPGEWVDIACGRRYSGDRELVVHRALADIPVFAAPGAIVPLDAAAVPDNDPVNPTELELLVVPGADGRYELIEDDGAGRVARTPIRYDAATGRVTIGPAQGQLDGLPASRTWTVRSPGGDGSDPVTAAPGEAVVLDLGAAPVTDPGRELFDRLDRARLDHELKVQALAAVTADRPAGARIGHLHALALPRAVESAVVEILSALD</sequence>
<gene>
    <name evidence="6" type="ordered locus">Namu_4758</name>
</gene>
<dbReference type="PANTHER" id="PTHR22762:SF89">
    <property type="entry name" value="ALPHA-XYLOSIDASE"/>
    <property type="match status" value="1"/>
</dbReference>
<dbReference type="Gene3D" id="3.20.20.80">
    <property type="entry name" value="Glycosidases"/>
    <property type="match status" value="1"/>
</dbReference>
<dbReference type="STRING" id="479431.Namu_4758"/>
<evidence type="ECO:0000256" key="1">
    <source>
        <dbReference type="ARBA" id="ARBA00007806"/>
    </source>
</evidence>
<dbReference type="eggNOG" id="COG1501">
    <property type="taxonomic scope" value="Bacteria"/>
</dbReference>
<evidence type="ECO:0000313" key="6">
    <source>
        <dbReference type="EMBL" id="ACV81034.1"/>
    </source>
</evidence>
<dbReference type="PANTHER" id="PTHR22762">
    <property type="entry name" value="ALPHA-GLUCOSIDASE"/>
    <property type="match status" value="1"/>
</dbReference>
<dbReference type="Pfam" id="PF21365">
    <property type="entry name" value="Glyco_hydro_31_3rd"/>
    <property type="match status" value="1"/>
</dbReference>
<dbReference type="GO" id="GO:0005975">
    <property type="term" value="P:carbohydrate metabolic process"/>
    <property type="evidence" value="ECO:0007669"/>
    <property type="project" value="InterPro"/>
</dbReference>
<feature type="domain" description="DUF5110" evidence="4">
    <location>
        <begin position="613"/>
        <end position="672"/>
    </location>
</feature>
<proteinExistence type="inferred from homology"/>
<dbReference type="KEGG" id="nml:Namu_4758"/>
<dbReference type="AlphaFoldDB" id="C8X8T6"/>
<feature type="domain" description="Glycoside hydrolase family 31 TIM barrel" evidence="3">
    <location>
        <begin position="195"/>
        <end position="498"/>
    </location>
</feature>